<dbReference type="EMBL" id="ML975167">
    <property type="protein sequence ID" value="KAF1810235.1"/>
    <property type="molecule type" value="Genomic_DNA"/>
</dbReference>
<dbReference type="InterPro" id="IPR005103">
    <property type="entry name" value="AA9_LPMO"/>
</dbReference>
<feature type="chain" id="PRO_5044631651" evidence="6">
    <location>
        <begin position="20"/>
        <end position="266"/>
    </location>
</feature>
<feature type="region of interest" description="Disordered" evidence="5">
    <location>
        <begin position="236"/>
        <end position="266"/>
    </location>
</feature>
<evidence type="ECO:0000256" key="2">
    <source>
        <dbReference type="ARBA" id="ARBA00004613"/>
    </source>
</evidence>
<evidence type="ECO:0000256" key="3">
    <source>
        <dbReference type="ARBA" id="ARBA00022525"/>
    </source>
</evidence>
<feature type="non-terminal residue" evidence="8">
    <location>
        <position position="266"/>
    </location>
</feature>
<dbReference type="GeneID" id="54416400"/>
<dbReference type="RefSeq" id="XP_033531866.1">
    <property type="nucleotide sequence ID" value="XM_033675830.1"/>
</dbReference>
<reference evidence="8 10" key="1">
    <citation type="submission" date="2020-01" db="EMBL/GenBank/DDBJ databases">
        <authorList>
            <consortium name="DOE Joint Genome Institute"/>
            <person name="Haridas S."/>
            <person name="Albert R."/>
            <person name="Binder M."/>
            <person name="Bloem J."/>
            <person name="Labutti K."/>
            <person name="Salamov A."/>
            <person name="Andreopoulos B."/>
            <person name="Baker S.E."/>
            <person name="Barry K."/>
            <person name="Bills G."/>
            <person name="Bluhm B.H."/>
            <person name="Cannon C."/>
            <person name="Castanera R."/>
            <person name="Culley D.E."/>
            <person name="Daum C."/>
            <person name="Ezra D."/>
            <person name="Gonzalez J.B."/>
            <person name="Henrissat B."/>
            <person name="Kuo A."/>
            <person name="Liang C."/>
            <person name="Lipzen A."/>
            <person name="Lutzoni F."/>
            <person name="Magnuson J."/>
            <person name="Mondo S."/>
            <person name="Nolan M."/>
            <person name="Ohm R."/>
            <person name="Pangilinan J."/>
            <person name="Park H.-J."/>
            <person name="Ramirez L."/>
            <person name="Alfaro M."/>
            <person name="Sun H."/>
            <person name="Tritt A."/>
            <person name="Yoshinaga Y."/>
            <person name="Zwiers L.-H."/>
            <person name="Turgeon B.G."/>
            <person name="Goodwin S.B."/>
            <person name="Spatafora J.W."/>
            <person name="Crous P.W."/>
            <person name="Grigoriev I.V."/>
        </authorList>
    </citation>
    <scope>NUCLEOTIDE SEQUENCE</scope>
    <source>
        <strain evidence="8 10">CBS 781.70</strain>
    </source>
</reference>
<dbReference type="CDD" id="cd21175">
    <property type="entry name" value="LPMO_AA9"/>
    <property type="match status" value="1"/>
</dbReference>
<keyword evidence="3" id="KW-0964">Secreted</keyword>
<keyword evidence="8 10" id="KW-0378">Hydrolase</keyword>
<evidence type="ECO:0000313" key="9">
    <source>
        <dbReference type="Proteomes" id="UP000504638"/>
    </source>
</evidence>
<dbReference type="Proteomes" id="UP000504638">
    <property type="component" value="Unplaced"/>
</dbReference>
<dbReference type="GO" id="GO:0016787">
    <property type="term" value="F:hydrolase activity"/>
    <property type="evidence" value="ECO:0007669"/>
    <property type="project" value="UniProtKB-KW"/>
</dbReference>
<accession>A0A6G1FWG4</accession>
<sequence length="266" mass="27808">MSVVQTVSVLSALAAAVAAHGHVTGVVADGVWHQNYEPEFQYRNPVPDAIGWSVPLAQDNGFVEPSSYNNLDIACHKSAGNAKLYVPVKAGSEIQLQWNTWPESHHGPVLDYLADCAGDCTTVQKSALKFFKIDAVGLSPGKWGADELLANNNTWGVTIPSDIKPGKYVLRHEIIALHSAGQSNGAQNYPQCVNLDISGSGSATPEGVVATSLYKATDPGITVNIYQNLKDYTIPGPAPYKGGGSGGSSGGSPTPEPVTSAAPQPS</sequence>
<reference evidence="10" key="3">
    <citation type="submission" date="2025-04" db="UniProtKB">
        <authorList>
            <consortium name="RefSeq"/>
        </authorList>
    </citation>
    <scope>IDENTIFICATION</scope>
    <source>
        <strain evidence="10">CBS 781.70</strain>
    </source>
</reference>
<dbReference type="PANTHER" id="PTHR33353:SF34">
    <property type="entry name" value="ENDO-BETA-1,4-GLUCANASE D"/>
    <property type="match status" value="1"/>
</dbReference>
<keyword evidence="4" id="KW-1015">Disulfide bond</keyword>
<dbReference type="Gene3D" id="2.70.50.70">
    <property type="match status" value="1"/>
</dbReference>
<evidence type="ECO:0000256" key="4">
    <source>
        <dbReference type="ARBA" id="ARBA00023157"/>
    </source>
</evidence>
<evidence type="ECO:0000256" key="1">
    <source>
        <dbReference type="ARBA" id="ARBA00001973"/>
    </source>
</evidence>
<reference evidence="10" key="2">
    <citation type="submission" date="2020-04" db="EMBL/GenBank/DDBJ databases">
        <authorList>
            <consortium name="NCBI Genome Project"/>
        </authorList>
    </citation>
    <scope>NUCLEOTIDE SEQUENCE</scope>
    <source>
        <strain evidence="10">CBS 781.70</strain>
    </source>
</reference>
<feature type="compositionally biased region" description="Gly residues" evidence="5">
    <location>
        <begin position="241"/>
        <end position="250"/>
    </location>
</feature>
<dbReference type="InterPro" id="IPR049892">
    <property type="entry name" value="AA9"/>
</dbReference>
<gene>
    <name evidence="8 10" type="ORF">P152DRAFT_386285</name>
</gene>
<name>A0A6G1FWG4_9PEZI</name>
<dbReference type="PANTHER" id="PTHR33353">
    <property type="entry name" value="PUTATIVE (AFU_ORTHOLOGUE AFUA_1G12560)-RELATED"/>
    <property type="match status" value="1"/>
</dbReference>
<comment type="subcellular location">
    <subcellularLocation>
        <location evidence="2">Secreted</location>
    </subcellularLocation>
</comment>
<protein>
    <submittedName>
        <fullName evidence="8 10">Glycoside hydrolase</fullName>
    </submittedName>
</protein>
<dbReference type="AlphaFoldDB" id="A0A6G1FWG4"/>
<comment type="cofactor">
    <cofactor evidence="1">
        <name>Cu(2+)</name>
        <dbReference type="ChEBI" id="CHEBI:29036"/>
    </cofactor>
</comment>
<dbReference type="OrthoDB" id="4849160at2759"/>
<proteinExistence type="predicted"/>
<evidence type="ECO:0000256" key="6">
    <source>
        <dbReference type="SAM" id="SignalP"/>
    </source>
</evidence>
<evidence type="ECO:0000259" key="7">
    <source>
        <dbReference type="Pfam" id="PF03443"/>
    </source>
</evidence>
<feature type="signal peptide" evidence="6">
    <location>
        <begin position="1"/>
        <end position="19"/>
    </location>
</feature>
<evidence type="ECO:0000256" key="5">
    <source>
        <dbReference type="SAM" id="MobiDB-lite"/>
    </source>
</evidence>
<keyword evidence="9" id="KW-1185">Reference proteome</keyword>
<dbReference type="Pfam" id="PF03443">
    <property type="entry name" value="AA9"/>
    <property type="match status" value="1"/>
</dbReference>
<evidence type="ECO:0000313" key="8">
    <source>
        <dbReference type="EMBL" id="KAF1810235.1"/>
    </source>
</evidence>
<organism evidence="8">
    <name type="scientific">Eremomyces bilateralis CBS 781.70</name>
    <dbReference type="NCBI Taxonomy" id="1392243"/>
    <lineage>
        <taxon>Eukaryota</taxon>
        <taxon>Fungi</taxon>
        <taxon>Dikarya</taxon>
        <taxon>Ascomycota</taxon>
        <taxon>Pezizomycotina</taxon>
        <taxon>Dothideomycetes</taxon>
        <taxon>Dothideomycetes incertae sedis</taxon>
        <taxon>Eremomycetales</taxon>
        <taxon>Eremomycetaceae</taxon>
        <taxon>Eremomyces</taxon>
    </lineage>
</organism>
<dbReference type="GO" id="GO:0005576">
    <property type="term" value="C:extracellular region"/>
    <property type="evidence" value="ECO:0007669"/>
    <property type="project" value="UniProtKB-SubCell"/>
</dbReference>
<feature type="domain" description="Auxiliary Activity family 9 catalytic" evidence="7">
    <location>
        <begin position="20"/>
        <end position="231"/>
    </location>
</feature>
<evidence type="ECO:0000313" key="10">
    <source>
        <dbReference type="RefSeq" id="XP_033531866.1"/>
    </source>
</evidence>
<keyword evidence="6" id="KW-0732">Signal</keyword>